<feature type="region of interest" description="Disordered" evidence="1">
    <location>
        <begin position="207"/>
        <end position="304"/>
    </location>
</feature>
<accession>A0ABR1I0G5</accession>
<evidence type="ECO:0000256" key="1">
    <source>
        <dbReference type="SAM" id="MobiDB-lite"/>
    </source>
</evidence>
<feature type="compositionally biased region" description="Basic and acidic residues" evidence="1">
    <location>
        <begin position="461"/>
        <end position="473"/>
    </location>
</feature>
<dbReference type="Proteomes" id="UP001498421">
    <property type="component" value="Unassembled WGS sequence"/>
</dbReference>
<dbReference type="EMBL" id="JAZAVK010000061">
    <property type="protein sequence ID" value="KAK7426816.1"/>
    <property type="molecule type" value="Genomic_DNA"/>
</dbReference>
<reference evidence="2 3" key="1">
    <citation type="journal article" date="2025" name="Microbiol. Resour. Announc.">
        <title>Draft genome sequences for Neonectria magnoliae and Neonectria punicea, canker pathogens of Liriodendron tulipifera and Acer saccharum in West Virginia.</title>
        <authorList>
            <person name="Petronek H.M."/>
            <person name="Kasson M.T."/>
            <person name="Metheny A.M."/>
            <person name="Stauder C.M."/>
            <person name="Lovett B."/>
            <person name="Lynch S.C."/>
            <person name="Garnas J.R."/>
            <person name="Kasson L.R."/>
            <person name="Stajich J.E."/>
        </authorList>
    </citation>
    <scope>NUCLEOTIDE SEQUENCE [LARGE SCALE GENOMIC DNA]</scope>
    <source>
        <strain evidence="2 3">NRRL 64651</strain>
    </source>
</reference>
<feature type="region of interest" description="Disordered" evidence="1">
    <location>
        <begin position="839"/>
        <end position="864"/>
    </location>
</feature>
<feature type="compositionally biased region" description="Basic and acidic residues" evidence="1">
    <location>
        <begin position="713"/>
        <end position="743"/>
    </location>
</feature>
<feature type="compositionally biased region" description="Basic and acidic residues" evidence="1">
    <location>
        <begin position="618"/>
        <end position="628"/>
    </location>
</feature>
<feature type="compositionally biased region" description="Low complexity" evidence="1">
    <location>
        <begin position="342"/>
        <end position="366"/>
    </location>
</feature>
<feature type="compositionally biased region" description="Polar residues" evidence="1">
    <location>
        <begin position="646"/>
        <end position="657"/>
    </location>
</feature>
<feature type="compositionally biased region" description="Polar residues" evidence="1">
    <location>
        <begin position="278"/>
        <end position="295"/>
    </location>
</feature>
<protein>
    <submittedName>
        <fullName evidence="2">Uncharacterized protein</fullName>
    </submittedName>
</protein>
<feature type="compositionally biased region" description="Basic and acidic residues" evidence="1">
    <location>
        <begin position="687"/>
        <end position="706"/>
    </location>
</feature>
<feature type="region of interest" description="Disordered" evidence="1">
    <location>
        <begin position="31"/>
        <end position="51"/>
    </location>
</feature>
<feature type="compositionally biased region" description="Low complexity" evidence="1">
    <location>
        <begin position="449"/>
        <end position="460"/>
    </location>
</feature>
<feature type="region of interest" description="Disordered" evidence="1">
    <location>
        <begin position="516"/>
        <end position="772"/>
    </location>
</feature>
<evidence type="ECO:0000313" key="3">
    <source>
        <dbReference type="Proteomes" id="UP001498421"/>
    </source>
</evidence>
<feature type="compositionally biased region" description="Basic and acidic residues" evidence="1">
    <location>
        <begin position="635"/>
        <end position="645"/>
    </location>
</feature>
<feature type="region of interest" description="Disordered" evidence="1">
    <location>
        <begin position="337"/>
        <end position="502"/>
    </location>
</feature>
<gene>
    <name evidence="2" type="ORF">QQZ08_006717</name>
</gene>
<feature type="compositionally biased region" description="Basic and acidic residues" evidence="1">
    <location>
        <begin position="661"/>
        <end position="671"/>
    </location>
</feature>
<comment type="caution">
    <text evidence="2">The sequence shown here is derived from an EMBL/GenBank/DDBJ whole genome shotgun (WGS) entry which is preliminary data.</text>
</comment>
<proteinExistence type="predicted"/>
<feature type="compositionally biased region" description="Basic and acidic residues" evidence="1">
    <location>
        <begin position="427"/>
        <end position="444"/>
    </location>
</feature>
<keyword evidence="3" id="KW-1185">Reference proteome</keyword>
<feature type="compositionally biased region" description="Polar residues" evidence="1">
    <location>
        <begin position="672"/>
        <end position="683"/>
    </location>
</feature>
<sequence>MAQTITVGRELSVTLANGSSRPRASSAYSLFNHRPEPSIDNEPSLRRRAKSSSNLLDLEPKFEFEDNTVIDEDGNFRRSNGLAELIDFLRNHAPPEDNFMSIPDDVNDDKGRWAKIRKIAKISKPASKSPDPIRLPDSAISGITTGGHRHIAISIPLDASPFGRSPRTQYPVYQNRQLRPLASRHGPTRAVLNEKGVVTVLRTVTEESIASSSHARRPPIPQSPASPDAARPRGASVGTPYSSTISTDGNNQGKASGCFGVSSSPRTAPTDHFRRANDPSQELQNHGQTGAGSHNSSRKDAFPTRGSSLVVNRFVFPPTSSIDAMMSQAIPVPDTLPITITSSSDRSNSDNGSHQASSSKSLLSSSDNDAVLANAKRKQSGPEEYSLFKSSKKPEEPTITIITRNPLGPSGGQPSPTPSVKSTQSQTRRDKVRDKKRRDMEALRNKRNSVQSQRSLQSQRSQKEEEIVTHEVEEPTESWIDLQEENSTSSMRKEKPSLLPLKSANRHSLCPIMVVSDVQPSPPQSTTTLVPTSPSQPSPPLQSPGLHHNFPKPPKTKPQFRPKPIQRVSSMSGRSGTISPVSFNSSSNPTPPQSMTGSPAQKQGNFDRSSIRSSVDQTSKRSSVDRTSKPGSIDRLSKGSLERLAKQNSIDRMSKQGSIDRLTKGTLERLTKQSSVDRMSKQGSIDRLSKGSLERLSKQGSEDRTSKQSIAEHAGDADRTSLSRRREWNATREQERNGRDSRLGSRTLPRPLVLSKEVGDEPRSTTTSRPTDKELVRHYDVYREYRIREMERRLRRLERNGDVWLRALVPVLENLNRTLAHTQGDRERAQGWVSDEDLVGSLSPSRGRAPFSASTRRSRTMPGAGVSEREFLEQLVRTKEELEAGSVSDDMNGFDTIEPLMRELAGRSRANFEARSMALAEDEDLAFRGF</sequence>
<feature type="compositionally biased region" description="Polar residues" evidence="1">
    <location>
        <begin position="239"/>
        <end position="254"/>
    </location>
</feature>
<organism evidence="2 3">
    <name type="scientific">Neonectria magnoliae</name>
    <dbReference type="NCBI Taxonomy" id="2732573"/>
    <lineage>
        <taxon>Eukaryota</taxon>
        <taxon>Fungi</taxon>
        <taxon>Dikarya</taxon>
        <taxon>Ascomycota</taxon>
        <taxon>Pezizomycotina</taxon>
        <taxon>Sordariomycetes</taxon>
        <taxon>Hypocreomycetidae</taxon>
        <taxon>Hypocreales</taxon>
        <taxon>Nectriaceae</taxon>
        <taxon>Neonectria</taxon>
    </lineage>
</organism>
<evidence type="ECO:0000313" key="2">
    <source>
        <dbReference type="EMBL" id="KAK7426816.1"/>
    </source>
</evidence>
<feature type="compositionally biased region" description="Low complexity" evidence="1">
    <location>
        <begin position="516"/>
        <end position="533"/>
    </location>
</feature>
<feature type="compositionally biased region" description="Polar residues" evidence="1">
    <location>
        <begin position="567"/>
        <end position="617"/>
    </location>
</feature>
<name>A0ABR1I0G5_9HYPO</name>